<dbReference type="EMBL" id="CM001223">
    <property type="protein sequence ID" value="AES79008.1"/>
    <property type="molecule type" value="Genomic_DNA"/>
</dbReference>
<reference evidence="2 4" key="1">
    <citation type="journal article" date="2011" name="Nature">
        <title>The Medicago genome provides insight into the evolution of rhizobial symbioses.</title>
        <authorList>
            <person name="Young N.D."/>
            <person name="Debelle F."/>
            <person name="Oldroyd G.E."/>
            <person name="Geurts R."/>
            <person name="Cannon S.B."/>
            <person name="Udvardi M.K."/>
            <person name="Benedito V.A."/>
            <person name="Mayer K.F."/>
            <person name="Gouzy J."/>
            <person name="Schoof H."/>
            <person name="Van de Peer Y."/>
            <person name="Proost S."/>
            <person name="Cook D.R."/>
            <person name="Meyers B.C."/>
            <person name="Spannagl M."/>
            <person name="Cheung F."/>
            <person name="De Mita S."/>
            <person name="Krishnakumar V."/>
            <person name="Gundlach H."/>
            <person name="Zhou S."/>
            <person name="Mudge J."/>
            <person name="Bharti A.K."/>
            <person name="Murray J.D."/>
            <person name="Naoumkina M.A."/>
            <person name="Rosen B."/>
            <person name="Silverstein K.A."/>
            <person name="Tang H."/>
            <person name="Rombauts S."/>
            <person name="Zhao P.X."/>
            <person name="Zhou P."/>
            <person name="Barbe V."/>
            <person name="Bardou P."/>
            <person name="Bechner M."/>
            <person name="Bellec A."/>
            <person name="Berger A."/>
            <person name="Berges H."/>
            <person name="Bidwell S."/>
            <person name="Bisseling T."/>
            <person name="Choisne N."/>
            <person name="Couloux A."/>
            <person name="Denny R."/>
            <person name="Deshpande S."/>
            <person name="Dai X."/>
            <person name="Doyle J.J."/>
            <person name="Dudez A.M."/>
            <person name="Farmer A.D."/>
            <person name="Fouteau S."/>
            <person name="Franken C."/>
            <person name="Gibelin C."/>
            <person name="Gish J."/>
            <person name="Goldstein S."/>
            <person name="Gonzalez A.J."/>
            <person name="Green P.J."/>
            <person name="Hallab A."/>
            <person name="Hartog M."/>
            <person name="Hua A."/>
            <person name="Humphray S.J."/>
            <person name="Jeong D.H."/>
            <person name="Jing Y."/>
            <person name="Jocker A."/>
            <person name="Kenton S.M."/>
            <person name="Kim D.J."/>
            <person name="Klee K."/>
            <person name="Lai H."/>
            <person name="Lang C."/>
            <person name="Lin S."/>
            <person name="Macmil S.L."/>
            <person name="Magdelenat G."/>
            <person name="Matthews L."/>
            <person name="McCorrison J."/>
            <person name="Monaghan E.L."/>
            <person name="Mun J.H."/>
            <person name="Najar F.Z."/>
            <person name="Nicholson C."/>
            <person name="Noirot C."/>
            <person name="O'Bleness M."/>
            <person name="Paule C.R."/>
            <person name="Poulain J."/>
            <person name="Prion F."/>
            <person name="Qin B."/>
            <person name="Qu C."/>
            <person name="Retzel E.F."/>
            <person name="Riddle C."/>
            <person name="Sallet E."/>
            <person name="Samain S."/>
            <person name="Samson N."/>
            <person name="Sanders I."/>
            <person name="Saurat O."/>
            <person name="Scarpelli C."/>
            <person name="Schiex T."/>
            <person name="Segurens B."/>
            <person name="Severin A.J."/>
            <person name="Sherrier D.J."/>
            <person name="Shi R."/>
            <person name="Sims S."/>
            <person name="Singer S.R."/>
            <person name="Sinharoy S."/>
            <person name="Sterck L."/>
            <person name="Viollet A."/>
            <person name="Wang B.B."/>
            <person name="Wang K."/>
            <person name="Wang M."/>
            <person name="Wang X."/>
            <person name="Warfsmann J."/>
            <person name="Weissenbach J."/>
            <person name="White D.D."/>
            <person name="White J.D."/>
            <person name="Wiley G.B."/>
            <person name="Wincker P."/>
            <person name="Xing Y."/>
            <person name="Yang L."/>
            <person name="Yao Z."/>
            <person name="Ying F."/>
            <person name="Zhai J."/>
            <person name="Zhou L."/>
            <person name="Zuber A."/>
            <person name="Denarie J."/>
            <person name="Dixon R.A."/>
            <person name="May G.D."/>
            <person name="Schwartz D.C."/>
            <person name="Rogers J."/>
            <person name="Quetier F."/>
            <person name="Town C.D."/>
            <person name="Roe B.A."/>
        </authorList>
    </citation>
    <scope>NUCLEOTIDE SEQUENCE [LARGE SCALE GENOMIC DNA]</scope>
    <source>
        <strain evidence="2">A17</strain>
        <strain evidence="3 4">cv. Jemalong A17</strain>
    </source>
</reference>
<proteinExistence type="predicted"/>
<protein>
    <submittedName>
        <fullName evidence="2 3">Uncharacterized protein</fullName>
    </submittedName>
</protein>
<reference evidence="2 4" key="2">
    <citation type="journal article" date="2014" name="BMC Genomics">
        <title>An improved genome release (version Mt4.0) for the model legume Medicago truncatula.</title>
        <authorList>
            <person name="Tang H."/>
            <person name="Krishnakumar V."/>
            <person name="Bidwell S."/>
            <person name="Rosen B."/>
            <person name="Chan A."/>
            <person name="Zhou S."/>
            <person name="Gentzbittel L."/>
            <person name="Childs K.L."/>
            <person name="Yandell M."/>
            <person name="Gundlach H."/>
            <person name="Mayer K.F."/>
            <person name="Schwartz D.C."/>
            <person name="Town C.D."/>
        </authorList>
    </citation>
    <scope>GENOME REANNOTATION</scope>
    <source>
        <strain evidence="3 4">cv. Jemalong A17</strain>
    </source>
</reference>
<name>G7KY31_MEDTR</name>
<sequence>MQETVHNDGLMSGGDRSRGGGEQPLRAINLRIEYGTRGEKEILNPEGSPVKILLMYGRKAYQVVEEFASGKNGQLTPFK</sequence>
<evidence type="ECO:0000313" key="3">
    <source>
        <dbReference type="EnsemblPlants" id="AES79008"/>
    </source>
</evidence>
<evidence type="ECO:0000256" key="1">
    <source>
        <dbReference type="SAM" id="MobiDB-lite"/>
    </source>
</evidence>
<dbReference type="HOGENOM" id="CLU_2609694_0_0_1"/>
<gene>
    <name evidence="2" type="ordered locus">MTR_7g052340</name>
</gene>
<feature type="region of interest" description="Disordered" evidence="1">
    <location>
        <begin position="1"/>
        <end position="24"/>
    </location>
</feature>
<evidence type="ECO:0000313" key="2">
    <source>
        <dbReference type="EMBL" id="AES79008.1"/>
    </source>
</evidence>
<dbReference type="AlphaFoldDB" id="G7KY31"/>
<reference evidence="3" key="3">
    <citation type="submission" date="2015-04" db="UniProtKB">
        <authorList>
            <consortium name="EnsemblPlants"/>
        </authorList>
    </citation>
    <scope>IDENTIFICATION</scope>
    <source>
        <strain evidence="3">cv. Jemalong A17</strain>
    </source>
</reference>
<dbReference type="Proteomes" id="UP000002051">
    <property type="component" value="Unassembled WGS sequence"/>
</dbReference>
<keyword evidence="4" id="KW-1185">Reference proteome</keyword>
<organism evidence="2 4">
    <name type="scientific">Medicago truncatula</name>
    <name type="common">Barrel medic</name>
    <name type="synonym">Medicago tribuloides</name>
    <dbReference type="NCBI Taxonomy" id="3880"/>
    <lineage>
        <taxon>Eukaryota</taxon>
        <taxon>Viridiplantae</taxon>
        <taxon>Streptophyta</taxon>
        <taxon>Embryophyta</taxon>
        <taxon>Tracheophyta</taxon>
        <taxon>Spermatophyta</taxon>
        <taxon>Magnoliopsida</taxon>
        <taxon>eudicotyledons</taxon>
        <taxon>Gunneridae</taxon>
        <taxon>Pentapetalae</taxon>
        <taxon>rosids</taxon>
        <taxon>fabids</taxon>
        <taxon>Fabales</taxon>
        <taxon>Fabaceae</taxon>
        <taxon>Papilionoideae</taxon>
        <taxon>50 kb inversion clade</taxon>
        <taxon>NPAAA clade</taxon>
        <taxon>Hologalegina</taxon>
        <taxon>IRL clade</taxon>
        <taxon>Trifolieae</taxon>
        <taxon>Medicago</taxon>
    </lineage>
</organism>
<dbReference type="PaxDb" id="3880-AES79008"/>
<dbReference type="EnsemblPlants" id="AES79008">
    <property type="protein sequence ID" value="AES79008"/>
    <property type="gene ID" value="MTR_7g052340"/>
</dbReference>
<accession>G7KY31</accession>
<evidence type="ECO:0000313" key="4">
    <source>
        <dbReference type="Proteomes" id="UP000002051"/>
    </source>
</evidence>